<protein>
    <submittedName>
        <fullName evidence="1">Uncharacterized protein</fullName>
    </submittedName>
</protein>
<reference evidence="1" key="1">
    <citation type="submission" date="2016-04" db="EMBL/GenBank/DDBJ databases">
        <authorList>
            <person name="Tabuchi Yagui T.R."/>
        </authorList>
    </citation>
    <scope>NUCLEOTIDE SEQUENCE [LARGE SCALE GENOMIC DNA]</scope>
    <source>
        <strain evidence="1">NIES-26</strain>
    </source>
</reference>
<sequence>MTYCPCCSGLLLQHVRGSEISWFCRHCWQDMPVFSGNNSGSLTELVVGELSPNLQTRKNTNTRKYTSNRKTVTGWIGVQDVPA</sequence>
<evidence type="ECO:0000313" key="2">
    <source>
        <dbReference type="Proteomes" id="UP000252107"/>
    </source>
</evidence>
<dbReference type="AlphaFoldDB" id="A0A367R5W6"/>
<name>A0A367R5W6_9NOSO</name>
<organism evidence="1 2">
    <name type="scientific">Nostoc minutum NIES-26</name>
    <dbReference type="NCBI Taxonomy" id="1844469"/>
    <lineage>
        <taxon>Bacteria</taxon>
        <taxon>Bacillati</taxon>
        <taxon>Cyanobacteriota</taxon>
        <taxon>Cyanophyceae</taxon>
        <taxon>Nostocales</taxon>
        <taxon>Nostocaceae</taxon>
        <taxon>Nostoc</taxon>
    </lineage>
</organism>
<dbReference type="Proteomes" id="UP000252107">
    <property type="component" value="Unassembled WGS sequence"/>
</dbReference>
<keyword evidence="2" id="KW-1185">Reference proteome</keyword>
<dbReference type="EMBL" id="LXQD01000236">
    <property type="protein sequence ID" value="RCJ31300.1"/>
    <property type="molecule type" value="Genomic_DNA"/>
</dbReference>
<gene>
    <name evidence="1" type="ORF">A6770_20065</name>
</gene>
<comment type="caution">
    <text evidence="1">The sequence shown here is derived from an EMBL/GenBank/DDBJ whole genome shotgun (WGS) entry which is preliminary data.</text>
</comment>
<proteinExistence type="predicted"/>
<evidence type="ECO:0000313" key="1">
    <source>
        <dbReference type="EMBL" id="RCJ31300.1"/>
    </source>
</evidence>
<accession>A0A367R5W6</accession>